<evidence type="ECO:0000256" key="1">
    <source>
        <dbReference type="ARBA" id="ARBA00004141"/>
    </source>
</evidence>
<evidence type="ECO:0000256" key="6">
    <source>
        <dbReference type="ARBA" id="ARBA00023315"/>
    </source>
</evidence>
<protein>
    <recommendedName>
        <fullName evidence="7">Palmitoyltransferase</fullName>
        <ecNumber evidence="7">2.3.1.225</ecNumber>
    </recommendedName>
</protein>
<evidence type="ECO:0000313" key="11">
    <source>
        <dbReference type="Proteomes" id="UP000695562"/>
    </source>
</evidence>
<feature type="domain" description="Palmitoyltransferase DHHC" evidence="9">
    <location>
        <begin position="126"/>
        <end position="248"/>
    </location>
</feature>
<dbReference type="EC" id="2.3.1.225" evidence="7"/>
<feature type="transmembrane region" description="Helical" evidence="7">
    <location>
        <begin position="172"/>
        <end position="191"/>
    </location>
</feature>
<comment type="domain">
    <text evidence="7">The DHHC domain is required for palmitoyltransferase activity.</text>
</comment>
<evidence type="ECO:0000256" key="7">
    <source>
        <dbReference type="RuleBase" id="RU079119"/>
    </source>
</evidence>
<evidence type="ECO:0000256" key="8">
    <source>
        <dbReference type="SAM" id="MobiDB-lite"/>
    </source>
</evidence>
<name>A0A8J4PT22_9MYCE</name>
<evidence type="ECO:0000259" key="9">
    <source>
        <dbReference type="Pfam" id="PF01529"/>
    </source>
</evidence>
<dbReference type="EMBL" id="AJWJ01000318">
    <property type="protein sequence ID" value="KAF2072004.1"/>
    <property type="molecule type" value="Genomic_DNA"/>
</dbReference>
<feature type="transmembrane region" description="Helical" evidence="7">
    <location>
        <begin position="211"/>
        <end position="237"/>
    </location>
</feature>
<comment type="similarity">
    <text evidence="7">Belongs to the DHHC palmitoyltransferase family.</text>
</comment>
<feature type="region of interest" description="Disordered" evidence="8">
    <location>
        <begin position="327"/>
        <end position="396"/>
    </location>
</feature>
<evidence type="ECO:0000256" key="4">
    <source>
        <dbReference type="ARBA" id="ARBA00022989"/>
    </source>
</evidence>
<keyword evidence="2 7" id="KW-0808">Transferase</keyword>
<dbReference type="OrthoDB" id="331948at2759"/>
<reference evidence="10" key="1">
    <citation type="submission" date="2020-01" db="EMBL/GenBank/DDBJ databases">
        <title>Development of genomics and gene disruption for Polysphondylium violaceum indicates a role for the polyketide synthase stlB in stalk morphogenesis.</title>
        <authorList>
            <person name="Narita B."/>
            <person name="Kawabe Y."/>
            <person name="Kin K."/>
            <person name="Saito T."/>
            <person name="Gibbs R."/>
            <person name="Kuspa A."/>
            <person name="Muzny D."/>
            <person name="Queller D."/>
            <person name="Richards S."/>
            <person name="Strassman J."/>
            <person name="Sucgang R."/>
            <person name="Worley K."/>
            <person name="Schaap P."/>
        </authorList>
    </citation>
    <scope>NUCLEOTIDE SEQUENCE</scope>
    <source>
        <strain evidence="10">QSvi11</strain>
    </source>
</reference>
<evidence type="ECO:0000256" key="3">
    <source>
        <dbReference type="ARBA" id="ARBA00022692"/>
    </source>
</evidence>
<dbReference type="Pfam" id="PF01529">
    <property type="entry name" value="DHHC"/>
    <property type="match status" value="1"/>
</dbReference>
<dbReference type="PROSITE" id="PS50216">
    <property type="entry name" value="DHHC"/>
    <property type="match status" value="1"/>
</dbReference>
<feature type="transmembrane region" description="Helical" evidence="7">
    <location>
        <begin position="65"/>
        <end position="89"/>
    </location>
</feature>
<dbReference type="InterPro" id="IPR039859">
    <property type="entry name" value="PFA4/ZDH16/20/ERF2-like"/>
</dbReference>
<accession>A0A8J4PT22</accession>
<dbReference type="InterPro" id="IPR001594">
    <property type="entry name" value="Palmitoyltrfase_DHHC"/>
</dbReference>
<keyword evidence="3 7" id="KW-0812">Transmembrane</keyword>
<evidence type="ECO:0000256" key="2">
    <source>
        <dbReference type="ARBA" id="ARBA00022679"/>
    </source>
</evidence>
<keyword evidence="11" id="KW-1185">Reference proteome</keyword>
<keyword evidence="4 7" id="KW-1133">Transmembrane helix</keyword>
<keyword evidence="6 7" id="KW-0012">Acyltransferase</keyword>
<feature type="compositionally biased region" description="Low complexity" evidence="8">
    <location>
        <begin position="356"/>
        <end position="390"/>
    </location>
</feature>
<organism evidence="10 11">
    <name type="scientific">Polysphondylium violaceum</name>
    <dbReference type="NCBI Taxonomy" id="133409"/>
    <lineage>
        <taxon>Eukaryota</taxon>
        <taxon>Amoebozoa</taxon>
        <taxon>Evosea</taxon>
        <taxon>Eumycetozoa</taxon>
        <taxon>Dictyostelia</taxon>
        <taxon>Dictyosteliales</taxon>
        <taxon>Dictyosteliaceae</taxon>
        <taxon>Polysphondylium</taxon>
    </lineage>
</organism>
<evidence type="ECO:0000313" key="10">
    <source>
        <dbReference type="EMBL" id="KAF2072004.1"/>
    </source>
</evidence>
<comment type="subcellular location">
    <subcellularLocation>
        <location evidence="1">Membrane</location>
        <topology evidence="1">Multi-pass membrane protein</topology>
    </subcellularLocation>
</comment>
<feature type="transmembrane region" description="Helical" evidence="7">
    <location>
        <begin position="27"/>
        <end position="53"/>
    </location>
</feature>
<dbReference type="GO" id="GO:0016020">
    <property type="term" value="C:membrane"/>
    <property type="evidence" value="ECO:0007669"/>
    <property type="project" value="UniProtKB-SubCell"/>
</dbReference>
<comment type="catalytic activity">
    <reaction evidence="7">
        <text>L-cysteinyl-[protein] + hexadecanoyl-CoA = S-hexadecanoyl-L-cysteinyl-[protein] + CoA</text>
        <dbReference type="Rhea" id="RHEA:36683"/>
        <dbReference type="Rhea" id="RHEA-COMP:10131"/>
        <dbReference type="Rhea" id="RHEA-COMP:11032"/>
        <dbReference type="ChEBI" id="CHEBI:29950"/>
        <dbReference type="ChEBI" id="CHEBI:57287"/>
        <dbReference type="ChEBI" id="CHEBI:57379"/>
        <dbReference type="ChEBI" id="CHEBI:74151"/>
        <dbReference type="EC" id="2.3.1.225"/>
    </reaction>
</comment>
<evidence type="ECO:0000256" key="5">
    <source>
        <dbReference type="ARBA" id="ARBA00023136"/>
    </source>
</evidence>
<comment type="caution">
    <text evidence="10">The sequence shown here is derived from an EMBL/GenBank/DDBJ whole genome shotgun (WGS) entry which is preliminary data.</text>
</comment>
<dbReference type="GO" id="GO:0019706">
    <property type="term" value="F:protein-cysteine S-palmitoyltransferase activity"/>
    <property type="evidence" value="ECO:0007669"/>
    <property type="project" value="UniProtKB-EC"/>
</dbReference>
<dbReference type="AlphaFoldDB" id="A0A8J4PT22"/>
<gene>
    <name evidence="10" type="ORF">CYY_006667</name>
</gene>
<proteinExistence type="inferred from homology"/>
<sequence>MDKSKNKGCSQRCKIKYNFFDKMSKRLTWLSGPLFVGAATGLITLVIYSYFVYIIPNVSDTRPIYFFYFNIDLILDILLSSFITFNIYFNYYKVISTDPGSPSFPTISGEDSEIENRNLNQSLQIKWDFCKKCQKPKPPRTHHCNVCERCVLKMDHHCPWVSGCVGFYNYRYFFLFLFYLWCGCAYLLIHGLPLFFSQDLYTMEYYEFERILILLSTVTSAMVVIVVGCFGGFHAYLIGTGQTTIENIIRSNRKPNYSLGSIQKNFDIVLGKGRFWFSGLLPTSKPPPGNGCYFKLLNSLQHQQYQQYQQQQQQTIAPLSTSIDIFNSDDDQHYDSDEMNNSNDDEESLVGLYPINSNSNNNNNNNYSAMSSVNNNSNSGNNDDNNNGNNGVYYTV</sequence>
<dbReference type="PANTHER" id="PTHR12246">
    <property type="entry name" value="PALMITOYLTRANSFERASE ZDHHC16"/>
    <property type="match status" value="1"/>
</dbReference>
<dbReference type="Proteomes" id="UP000695562">
    <property type="component" value="Unassembled WGS sequence"/>
</dbReference>
<keyword evidence="5 7" id="KW-0472">Membrane</keyword>